<dbReference type="Proteomes" id="UP000834106">
    <property type="component" value="Chromosome 2"/>
</dbReference>
<name>A0AAD2DI13_9LAMI</name>
<evidence type="ECO:0000313" key="1">
    <source>
        <dbReference type="EMBL" id="CAI9755337.1"/>
    </source>
</evidence>
<gene>
    <name evidence="1" type="ORF">FPE_LOCUS2768</name>
</gene>
<proteinExistence type="predicted"/>
<dbReference type="EMBL" id="OU503037">
    <property type="protein sequence ID" value="CAI9755337.1"/>
    <property type="molecule type" value="Genomic_DNA"/>
</dbReference>
<keyword evidence="2" id="KW-1185">Reference proteome</keyword>
<reference evidence="1" key="1">
    <citation type="submission" date="2023-05" db="EMBL/GenBank/DDBJ databases">
        <authorList>
            <person name="Huff M."/>
        </authorList>
    </citation>
    <scope>NUCLEOTIDE SEQUENCE</scope>
</reference>
<dbReference type="AlphaFoldDB" id="A0AAD2DI13"/>
<evidence type="ECO:0000313" key="2">
    <source>
        <dbReference type="Proteomes" id="UP000834106"/>
    </source>
</evidence>
<protein>
    <submittedName>
        <fullName evidence="1">Uncharacterized protein</fullName>
    </submittedName>
</protein>
<dbReference type="Gene3D" id="1.20.5.4130">
    <property type="match status" value="1"/>
</dbReference>
<organism evidence="1 2">
    <name type="scientific">Fraxinus pennsylvanica</name>
    <dbReference type="NCBI Taxonomy" id="56036"/>
    <lineage>
        <taxon>Eukaryota</taxon>
        <taxon>Viridiplantae</taxon>
        <taxon>Streptophyta</taxon>
        <taxon>Embryophyta</taxon>
        <taxon>Tracheophyta</taxon>
        <taxon>Spermatophyta</taxon>
        <taxon>Magnoliopsida</taxon>
        <taxon>eudicotyledons</taxon>
        <taxon>Gunneridae</taxon>
        <taxon>Pentapetalae</taxon>
        <taxon>asterids</taxon>
        <taxon>lamiids</taxon>
        <taxon>Lamiales</taxon>
        <taxon>Oleaceae</taxon>
        <taxon>Oleeae</taxon>
        <taxon>Fraxinus</taxon>
    </lineage>
</organism>
<sequence>MADTVLDFLLEDLKLIVSKNTCFIISDMDQIKSVYNDFTVVRSFLRQLKDDHNGDCFLEQVKDLACEALEDLDSFILNVILKEDEEMCGKIYHAFDPPKKLRYIAEAINSIKKKMEKNPHAVSMPILEVSTQSISEAIRPQVDFHPNFVLLILTDNVNCEVGFQHLSCTLQVKIRSVSVVFPESFKIANGISQSFI</sequence>
<accession>A0AAD2DI13</accession>